<proteinExistence type="predicted"/>
<dbReference type="Gene3D" id="1.20.1640.10">
    <property type="entry name" value="Multidrug efflux transporter AcrB transmembrane domain"/>
    <property type="match status" value="2"/>
</dbReference>
<feature type="transmembrane region" description="Helical" evidence="1">
    <location>
        <begin position="513"/>
        <end position="537"/>
    </location>
</feature>
<dbReference type="SUPFAM" id="SSF82714">
    <property type="entry name" value="Multidrug efflux transporter AcrB TolC docking domain, DN and DC subdomains"/>
    <property type="match status" value="2"/>
</dbReference>
<feature type="transmembrane region" description="Helical" evidence="1">
    <location>
        <begin position="468"/>
        <end position="492"/>
    </location>
</feature>
<dbReference type="PANTHER" id="PTHR32063">
    <property type="match status" value="1"/>
</dbReference>
<feature type="transmembrane region" description="Helical" evidence="1">
    <location>
        <begin position="433"/>
        <end position="456"/>
    </location>
</feature>
<dbReference type="AlphaFoldDB" id="A0A2S4HHS1"/>
<dbReference type="Gene3D" id="3.30.70.1440">
    <property type="entry name" value="Multidrug efflux transporter AcrB pore domain"/>
    <property type="match status" value="1"/>
</dbReference>
<feature type="transmembrane region" description="Helical" evidence="1">
    <location>
        <begin position="959"/>
        <end position="977"/>
    </location>
</feature>
<dbReference type="Gene3D" id="3.30.2090.10">
    <property type="entry name" value="Multidrug efflux transporter AcrB TolC docking domain, DN and DC subdomains"/>
    <property type="match status" value="2"/>
</dbReference>
<feature type="transmembrane region" description="Helical" evidence="1">
    <location>
        <begin position="880"/>
        <end position="899"/>
    </location>
</feature>
<evidence type="ECO:0000256" key="1">
    <source>
        <dbReference type="SAM" id="Phobius"/>
    </source>
</evidence>
<dbReference type="SUPFAM" id="SSF82866">
    <property type="entry name" value="Multidrug efflux transporter AcrB transmembrane domain"/>
    <property type="match status" value="2"/>
</dbReference>
<feature type="transmembrane region" description="Helical" evidence="1">
    <location>
        <begin position="905"/>
        <end position="927"/>
    </location>
</feature>
<dbReference type="OrthoDB" id="9757940at2"/>
<feature type="transmembrane region" description="Helical" evidence="1">
    <location>
        <begin position="854"/>
        <end position="873"/>
    </location>
</feature>
<feature type="transmembrane region" description="Helical" evidence="1">
    <location>
        <begin position="394"/>
        <end position="412"/>
    </location>
</feature>
<protein>
    <submittedName>
        <fullName evidence="2">MFS transporter</fullName>
    </submittedName>
</protein>
<evidence type="ECO:0000313" key="2">
    <source>
        <dbReference type="EMBL" id="POP53489.1"/>
    </source>
</evidence>
<accession>A0A2S4HHS1</accession>
<dbReference type="PRINTS" id="PR00702">
    <property type="entry name" value="ACRIFLAVINRP"/>
</dbReference>
<keyword evidence="1" id="KW-0472">Membrane</keyword>
<evidence type="ECO:0000313" key="3">
    <source>
        <dbReference type="Proteomes" id="UP000237222"/>
    </source>
</evidence>
<sequence length="1023" mass="110913">MISKMLTNPRMVALLSALILVAGLAAVASLPRLEDPHIVNRHAILVTPFPGASAERVESLIAEPLETAIRAVPEVLHITSHSSGGVSVIVVQLDDAVKQDASDQLWAELRDKIQQAARQLPAGAGEPYLDTDRNYAFTWIGALSWEGSGPADLLRLGRYAEELASRLRNLSGTDIVKVVGAPTEEIQVKVDVVKAAAVGLDVPKIAGLLGNSDAKTAAGELSNDTQRISLELVGGFDAVERIRRTPLLTLPDGGSLQLQDLAKVYRGEPDAPQDIAIISGERAVAIGSRMLPHMRGDRWTAVLQAEIADFEQSLPAEIKLNELFVQERYNDVRLGDLINNILLGFTFIFVILLFTLGWRSAVIVAVSLPLTMLFSLACMRITDLPIHQMSVTGLIVALGIMVDNAIVVADTVMRYRRDGFSASAAATKALRHLWIPLLGSTLTTILTFMPVVLMAGPAGEFIGPLARAVIFSLIGSWIISLFIIAPVAGKWLANNQASGISAPRLNRWFRRQLAWVLLRPRRMMLVACVLPILGFVMSQTLPEQFFPPSDRDMINLELYLPAGSSIEHTRRATEELSEIINNHPEIVSLHWFIGRNALSFYYNLSDSKDGSSNYAQTMMKMVDFSQANRLIEVLQSELDEKFPDYQIIVQRLAQGPPSNAPVELRLYGSSLSRLKAMGDELRRIAQETDGVVHVRDSLGQVVPKIWLDVDESEAQRSQVGLKDISSLLAASIDGVVTSSMLDGTQQLPVRVSGAKVKETSIDTLMSFPLALPTGPRPLSALANVELRPAQAKISRRDGKRVNMVEIFIRDDVLPAEVLQRIKARLAEEGFDVPAGYSLEIGGEAEGRNQAVGKLMGSVGIILVLLIVTVVMAFDSFRLSALVFAVAIQSAGMGMLSLWLSQYPFGFTAIIGLMGLMGLAVNAAIVILTELKASPLAMTGDKAEIVNIVSVCTKHISSTTITTVAGLIPLILSGGGFWPPFAVVLAGGTVLTTLLSLFFVPAAFLVLRKPYVLKYLPQKSVANN</sequence>
<dbReference type="GO" id="GO:0005886">
    <property type="term" value="C:plasma membrane"/>
    <property type="evidence" value="ECO:0007669"/>
    <property type="project" value="TreeGrafter"/>
</dbReference>
<dbReference type="SUPFAM" id="SSF82693">
    <property type="entry name" value="Multidrug efflux transporter AcrB pore domain, PN1, PN2, PC1 and PC2 subdomains"/>
    <property type="match status" value="2"/>
</dbReference>
<reference evidence="2" key="1">
    <citation type="submission" date="2018-01" db="EMBL/GenBank/DDBJ databases">
        <authorList>
            <person name="Yu X.-D."/>
        </authorList>
    </citation>
    <scope>NUCLEOTIDE SEQUENCE</scope>
    <source>
        <strain evidence="2">ZX-21</strain>
    </source>
</reference>
<dbReference type="GO" id="GO:0042910">
    <property type="term" value="F:xenobiotic transmembrane transporter activity"/>
    <property type="evidence" value="ECO:0007669"/>
    <property type="project" value="TreeGrafter"/>
</dbReference>
<keyword evidence="1" id="KW-0812">Transmembrane</keyword>
<organism evidence="2 3">
    <name type="scientific">Zhongshania marina</name>
    <dbReference type="NCBI Taxonomy" id="2304603"/>
    <lineage>
        <taxon>Bacteria</taxon>
        <taxon>Pseudomonadati</taxon>
        <taxon>Pseudomonadota</taxon>
        <taxon>Gammaproteobacteria</taxon>
        <taxon>Cellvibrionales</taxon>
        <taxon>Spongiibacteraceae</taxon>
        <taxon>Zhongshania</taxon>
    </lineage>
</organism>
<dbReference type="InterPro" id="IPR001036">
    <property type="entry name" value="Acrflvin-R"/>
</dbReference>
<feature type="transmembrane region" description="Helical" evidence="1">
    <location>
        <begin position="983"/>
        <end position="1006"/>
    </location>
</feature>
<dbReference type="Gene3D" id="3.30.70.1320">
    <property type="entry name" value="Multidrug efflux transporter AcrB pore domain like"/>
    <property type="match status" value="1"/>
</dbReference>
<keyword evidence="1" id="KW-1133">Transmembrane helix</keyword>
<dbReference type="InterPro" id="IPR027463">
    <property type="entry name" value="AcrB_DN_DC_subdom"/>
</dbReference>
<gene>
    <name evidence="2" type="ORF">C0068_06685</name>
</gene>
<dbReference type="EMBL" id="PQGG01000014">
    <property type="protein sequence ID" value="POP53489.1"/>
    <property type="molecule type" value="Genomic_DNA"/>
</dbReference>
<feature type="transmembrane region" description="Helical" evidence="1">
    <location>
        <begin position="337"/>
        <end position="354"/>
    </location>
</feature>
<dbReference type="PANTHER" id="PTHR32063:SF18">
    <property type="entry name" value="CATION EFFLUX SYSTEM PROTEIN"/>
    <property type="match status" value="1"/>
</dbReference>
<name>A0A2S4HHS1_9GAMM</name>
<dbReference type="Gene3D" id="3.30.70.1430">
    <property type="entry name" value="Multidrug efflux transporter AcrB pore domain"/>
    <property type="match status" value="2"/>
</dbReference>
<comment type="caution">
    <text evidence="2">The sequence shown here is derived from an EMBL/GenBank/DDBJ whole genome shotgun (WGS) entry which is preliminary data.</text>
</comment>
<dbReference type="Proteomes" id="UP000237222">
    <property type="component" value="Unassembled WGS sequence"/>
</dbReference>
<feature type="transmembrane region" description="Helical" evidence="1">
    <location>
        <begin position="361"/>
        <end position="382"/>
    </location>
</feature>
<dbReference type="Pfam" id="PF00873">
    <property type="entry name" value="ACR_tran"/>
    <property type="match status" value="1"/>
</dbReference>